<reference evidence="1" key="1">
    <citation type="submission" date="2018-08" db="EMBL/GenBank/DDBJ databases">
        <authorList>
            <consortium name="GenomeTrakr network: Whole genome sequencing for foodborne pathogen traceback"/>
        </authorList>
    </citation>
    <scope>NUCLEOTIDE SEQUENCE [LARGE SCALE GENOMIC DNA]</scope>
    <source>
        <strain evidence="1">ADRDL-15-6557</strain>
    </source>
</reference>
<accession>A0A3I7XBY6</accession>
<organism evidence="1">
    <name type="scientific">Salmonella enterica</name>
    <name type="common">Salmonella choleraesuis</name>
    <dbReference type="NCBI Taxonomy" id="28901"/>
    <lineage>
        <taxon>Bacteria</taxon>
        <taxon>Pseudomonadati</taxon>
        <taxon>Pseudomonadota</taxon>
        <taxon>Gammaproteobacteria</taxon>
        <taxon>Enterobacterales</taxon>
        <taxon>Enterobacteriaceae</taxon>
        <taxon>Salmonella</taxon>
    </lineage>
</organism>
<dbReference type="EMBL" id="RSTN01000013">
    <property type="protein sequence ID" value="MIU20863.1"/>
    <property type="molecule type" value="Genomic_DNA"/>
</dbReference>
<proteinExistence type="predicted"/>
<name>A0A3I7XBY6_SALER</name>
<protein>
    <submittedName>
        <fullName evidence="1">Type VI secretion protein ImpA</fullName>
    </submittedName>
</protein>
<evidence type="ECO:0000313" key="1">
    <source>
        <dbReference type="EMBL" id="MIU20863.1"/>
    </source>
</evidence>
<gene>
    <name evidence="1" type="ORF">ASQ14_14475</name>
</gene>
<sequence>DASPLQLLETGMQMMRTADSHWPESLQQQQATAQWNEILKTRAQSSPQITQWEYIYKNNWIRWITPNIKWTRYLFNNPQIMKFGVGAAAMTEGIVKGTRYSVLFSGAFHVLEFIFKSEYDFADFFVDVSMDVAKLMVAQIVLKAVAGILDFLALR</sequence>
<comment type="caution">
    <text evidence="1">The sequence shown here is derived from an EMBL/GenBank/DDBJ whole genome shotgun (WGS) entry which is preliminary data.</text>
</comment>
<feature type="non-terminal residue" evidence="1">
    <location>
        <position position="1"/>
    </location>
</feature>
<dbReference type="Proteomes" id="UP000885410">
    <property type="component" value="Unassembled WGS sequence"/>
</dbReference>
<dbReference type="AlphaFoldDB" id="A0A3I7XBY6"/>